<dbReference type="Gene3D" id="3.40.50.1460">
    <property type="match status" value="1"/>
</dbReference>
<evidence type="ECO:0000313" key="2">
    <source>
        <dbReference type="EMBL" id="ELU18428.1"/>
    </source>
</evidence>
<sequence length="144" mass="15864">MRGALWLTFLLFQDEKHGVNIGSNGTNQNASPSVAGLQDGMADISLDETDAVPPVNRQMHRVVVTSTVSGDPAWLHSGLGSPFIRAIVVVFNHFAHFMHFEDMILKVTDVMAKWGRNHGVKQICEKRSATLSKTSFFALNILSE</sequence>
<protein>
    <recommendedName>
        <fullName evidence="1">Caspase family p10 domain-containing protein</fullName>
    </recommendedName>
</protein>
<reference evidence="4" key="1">
    <citation type="submission" date="2012-12" db="EMBL/GenBank/DDBJ databases">
        <authorList>
            <person name="Hellsten U."/>
            <person name="Grimwood J."/>
            <person name="Chapman J.A."/>
            <person name="Shapiro H."/>
            <person name="Aerts A."/>
            <person name="Otillar R.P."/>
            <person name="Terry A.Y."/>
            <person name="Boore J.L."/>
            <person name="Simakov O."/>
            <person name="Marletaz F."/>
            <person name="Cho S.-J."/>
            <person name="Edsinger-Gonzales E."/>
            <person name="Havlak P."/>
            <person name="Kuo D.-H."/>
            <person name="Larsson T."/>
            <person name="Lv J."/>
            <person name="Arendt D."/>
            <person name="Savage R."/>
            <person name="Osoegawa K."/>
            <person name="de Jong P."/>
            <person name="Lindberg D.R."/>
            <person name="Seaver E.C."/>
            <person name="Weisblat D.A."/>
            <person name="Putnam N.H."/>
            <person name="Grigoriev I.V."/>
            <person name="Rokhsar D.S."/>
        </authorList>
    </citation>
    <scope>NUCLEOTIDE SEQUENCE</scope>
    <source>
        <strain evidence="4">I ESC-2004</strain>
    </source>
</reference>
<organism evidence="2">
    <name type="scientific">Capitella teleta</name>
    <name type="common">Polychaete worm</name>
    <dbReference type="NCBI Taxonomy" id="283909"/>
    <lineage>
        <taxon>Eukaryota</taxon>
        <taxon>Metazoa</taxon>
        <taxon>Spiralia</taxon>
        <taxon>Lophotrochozoa</taxon>
        <taxon>Annelida</taxon>
        <taxon>Polychaeta</taxon>
        <taxon>Sedentaria</taxon>
        <taxon>Scolecida</taxon>
        <taxon>Capitellidae</taxon>
        <taxon>Capitella</taxon>
    </lineage>
</organism>
<name>R7VHU8_CAPTE</name>
<dbReference type="AlphaFoldDB" id="R7VHU8"/>
<dbReference type="PROSITE" id="PS50207">
    <property type="entry name" value="CASPASE_P10"/>
    <property type="match status" value="1"/>
</dbReference>
<reference evidence="3" key="3">
    <citation type="submission" date="2015-06" db="UniProtKB">
        <authorList>
            <consortium name="EnsemblMetazoa"/>
        </authorList>
    </citation>
    <scope>IDENTIFICATION</scope>
</reference>
<proteinExistence type="predicted"/>
<reference evidence="2 4" key="2">
    <citation type="journal article" date="2013" name="Nature">
        <title>Insights into bilaterian evolution from three spiralian genomes.</title>
        <authorList>
            <person name="Simakov O."/>
            <person name="Marletaz F."/>
            <person name="Cho S.J."/>
            <person name="Edsinger-Gonzales E."/>
            <person name="Havlak P."/>
            <person name="Hellsten U."/>
            <person name="Kuo D.H."/>
            <person name="Larsson T."/>
            <person name="Lv J."/>
            <person name="Arendt D."/>
            <person name="Savage R."/>
            <person name="Osoegawa K."/>
            <person name="de Jong P."/>
            <person name="Grimwood J."/>
            <person name="Chapman J.A."/>
            <person name="Shapiro H."/>
            <person name="Aerts A."/>
            <person name="Otillar R.P."/>
            <person name="Terry A.Y."/>
            <person name="Boore J.L."/>
            <person name="Grigoriev I.V."/>
            <person name="Lindberg D.R."/>
            <person name="Seaver E.C."/>
            <person name="Weisblat D.A."/>
            <person name="Putnam N.H."/>
            <person name="Rokhsar D.S."/>
        </authorList>
    </citation>
    <scope>NUCLEOTIDE SEQUENCE</scope>
    <source>
        <strain evidence="2 4">I ESC-2004</strain>
    </source>
</reference>
<dbReference type="GO" id="GO:0004197">
    <property type="term" value="F:cysteine-type endopeptidase activity"/>
    <property type="evidence" value="ECO:0007669"/>
    <property type="project" value="InterPro"/>
</dbReference>
<accession>R7VHU8</accession>
<feature type="domain" description="Caspase family p10" evidence="1">
    <location>
        <begin position="51"/>
        <end position="138"/>
    </location>
</feature>
<dbReference type="HOGENOM" id="CLU_1801244_0_0_1"/>
<dbReference type="Proteomes" id="UP000014760">
    <property type="component" value="Unassembled WGS sequence"/>
</dbReference>
<feature type="non-terminal residue" evidence="2">
    <location>
        <position position="144"/>
    </location>
</feature>
<evidence type="ECO:0000313" key="4">
    <source>
        <dbReference type="Proteomes" id="UP000014760"/>
    </source>
</evidence>
<dbReference type="InterPro" id="IPR029030">
    <property type="entry name" value="Caspase-like_dom_sf"/>
</dbReference>
<dbReference type="SUPFAM" id="SSF52129">
    <property type="entry name" value="Caspase-like"/>
    <property type="match status" value="1"/>
</dbReference>
<evidence type="ECO:0000259" key="1">
    <source>
        <dbReference type="PROSITE" id="PS50207"/>
    </source>
</evidence>
<dbReference type="EMBL" id="KB291933">
    <property type="protein sequence ID" value="ELU18428.1"/>
    <property type="molecule type" value="Genomic_DNA"/>
</dbReference>
<dbReference type="InterPro" id="IPR002138">
    <property type="entry name" value="Pept_C14_p10"/>
</dbReference>
<gene>
    <name evidence="2" type="ORF">CAPTEDRAFT_191588</name>
</gene>
<dbReference type="EMBL" id="AMQN01034897">
    <property type="status" value="NOT_ANNOTATED_CDS"/>
    <property type="molecule type" value="Genomic_DNA"/>
</dbReference>
<dbReference type="EnsemblMetazoa" id="CapteT191588">
    <property type="protein sequence ID" value="CapteP191588"/>
    <property type="gene ID" value="CapteG191588"/>
</dbReference>
<dbReference type="InterPro" id="IPR011600">
    <property type="entry name" value="Pept_C14_caspase"/>
</dbReference>
<dbReference type="Pfam" id="PF00656">
    <property type="entry name" value="Peptidase_C14"/>
    <property type="match status" value="1"/>
</dbReference>
<dbReference type="GO" id="GO:0006508">
    <property type="term" value="P:proteolysis"/>
    <property type="evidence" value="ECO:0007669"/>
    <property type="project" value="InterPro"/>
</dbReference>
<keyword evidence="4" id="KW-1185">Reference proteome</keyword>
<evidence type="ECO:0000313" key="3">
    <source>
        <dbReference type="EnsemblMetazoa" id="CapteP191588"/>
    </source>
</evidence>